<feature type="compositionally biased region" description="Basic and acidic residues" evidence="10">
    <location>
        <begin position="67"/>
        <end position="103"/>
    </location>
</feature>
<dbReference type="Pfam" id="PF02416">
    <property type="entry name" value="TatA_B_E"/>
    <property type="match status" value="1"/>
</dbReference>
<evidence type="ECO:0000313" key="12">
    <source>
        <dbReference type="Proteomes" id="UP000578091"/>
    </source>
</evidence>
<organism evidence="11 12">
    <name type="scientific">Luteimonas salinisoli</name>
    <dbReference type="NCBI Taxonomy" id="2752307"/>
    <lineage>
        <taxon>Bacteria</taxon>
        <taxon>Pseudomonadati</taxon>
        <taxon>Pseudomonadota</taxon>
        <taxon>Gammaproteobacteria</taxon>
        <taxon>Lysobacterales</taxon>
        <taxon>Lysobacteraceae</taxon>
        <taxon>Luteimonas</taxon>
    </lineage>
</organism>
<evidence type="ECO:0000256" key="2">
    <source>
        <dbReference type="ARBA" id="ARBA00022448"/>
    </source>
</evidence>
<evidence type="ECO:0000256" key="8">
    <source>
        <dbReference type="ARBA" id="ARBA00023136"/>
    </source>
</evidence>
<dbReference type="PRINTS" id="PR01506">
    <property type="entry name" value="TATBPROTEIN"/>
</dbReference>
<evidence type="ECO:0000256" key="5">
    <source>
        <dbReference type="ARBA" id="ARBA00022927"/>
    </source>
</evidence>
<accession>A0A853JB32</accession>
<dbReference type="EMBL" id="JACCKA010000041">
    <property type="protein sequence ID" value="NZA25867.1"/>
    <property type="molecule type" value="Genomic_DNA"/>
</dbReference>
<dbReference type="AlphaFoldDB" id="A0A853JB32"/>
<keyword evidence="4 9" id="KW-0812">Transmembrane</keyword>
<dbReference type="PANTHER" id="PTHR33162:SF1">
    <property type="entry name" value="SEC-INDEPENDENT PROTEIN TRANSLOCASE PROTEIN TATA, CHLOROPLASTIC"/>
    <property type="match status" value="1"/>
</dbReference>
<dbReference type="InterPro" id="IPR018448">
    <property type="entry name" value="TatB"/>
</dbReference>
<dbReference type="HAMAP" id="MF_00237">
    <property type="entry name" value="TatB"/>
    <property type="match status" value="1"/>
</dbReference>
<reference evidence="11 12" key="1">
    <citation type="submission" date="2020-07" db="EMBL/GenBank/DDBJ databases">
        <title>Luteimonas sp. SJ-92.</title>
        <authorList>
            <person name="Huang X.-X."/>
            <person name="Xu L."/>
            <person name="Sun J.-Q."/>
        </authorList>
    </citation>
    <scope>NUCLEOTIDE SEQUENCE [LARGE SCALE GENOMIC DNA]</scope>
    <source>
        <strain evidence="11 12">SJ-92</strain>
    </source>
</reference>
<dbReference type="InterPro" id="IPR003369">
    <property type="entry name" value="TatA/B/E"/>
</dbReference>
<feature type="region of interest" description="Disordered" evidence="10">
    <location>
        <begin position="67"/>
        <end position="154"/>
    </location>
</feature>
<evidence type="ECO:0000256" key="4">
    <source>
        <dbReference type="ARBA" id="ARBA00022692"/>
    </source>
</evidence>
<evidence type="ECO:0000256" key="9">
    <source>
        <dbReference type="HAMAP-Rule" id="MF_00237"/>
    </source>
</evidence>
<proteinExistence type="inferred from homology"/>
<dbReference type="PANTHER" id="PTHR33162">
    <property type="entry name" value="SEC-INDEPENDENT PROTEIN TRANSLOCASE PROTEIN TATA, CHLOROPLASTIC"/>
    <property type="match status" value="1"/>
</dbReference>
<keyword evidence="7 9" id="KW-0811">Translocation</keyword>
<name>A0A853JB32_9GAMM</name>
<comment type="similarity">
    <text evidence="9">Belongs to the TatB family.</text>
</comment>
<comment type="caution">
    <text evidence="11">The sequence shown here is derived from an EMBL/GenBank/DDBJ whole genome shotgun (WGS) entry which is preliminary data.</text>
</comment>
<evidence type="ECO:0000256" key="3">
    <source>
        <dbReference type="ARBA" id="ARBA00022475"/>
    </source>
</evidence>
<comment type="function">
    <text evidence="9">Part of the twin-arginine translocation (Tat) system that transports large folded proteins containing a characteristic twin-arginine motif in their signal peptide across membranes. Together with TatC, TatB is part of a receptor directly interacting with Tat signal peptides. TatB may form an oligomeric binding site that transiently accommodates folded Tat precursor proteins before their translocation.</text>
</comment>
<feature type="compositionally biased region" description="Pro residues" evidence="10">
    <location>
        <begin position="134"/>
        <end position="145"/>
    </location>
</feature>
<gene>
    <name evidence="9 11" type="primary">tatB</name>
    <name evidence="11" type="ORF">H0E84_05680</name>
</gene>
<keyword evidence="8 9" id="KW-0472">Membrane</keyword>
<evidence type="ECO:0000256" key="1">
    <source>
        <dbReference type="ARBA" id="ARBA00004167"/>
    </source>
</evidence>
<dbReference type="Gene3D" id="1.20.5.3310">
    <property type="match status" value="1"/>
</dbReference>
<keyword evidence="12" id="KW-1185">Reference proteome</keyword>
<dbReference type="GO" id="GO:0043953">
    <property type="term" value="P:protein transport by the Tat complex"/>
    <property type="evidence" value="ECO:0007669"/>
    <property type="project" value="UniProtKB-UniRule"/>
</dbReference>
<protein>
    <recommendedName>
        <fullName evidence="9">Sec-independent protein translocase protein TatB</fullName>
    </recommendedName>
</protein>
<comment type="subcellular location">
    <subcellularLocation>
        <location evidence="9">Cell membrane</location>
        <topology evidence="9">Single-pass membrane protein</topology>
    </subcellularLocation>
    <subcellularLocation>
        <location evidence="1">Membrane</location>
        <topology evidence="1">Single-pass membrane protein</topology>
    </subcellularLocation>
</comment>
<evidence type="ECO:0000256" key="6">
    <source>
        <dbReference type="ARBA" id="ARBA00022989"/>
    </source>
</evidence>
<keyword evidence="2 9" id="KW-0813">Transport</keyword>
<dbReference type="GO" id="GO:0008320">
    <property type="term" value="F:protein transmembrane transporter activity"/>
    <property type="evidence" value="ECO:0007669"/>
    <property type="project" value="UniProtKB-UniRule"/>
</dbReference>
<dbReference type="Proteomes" id="UP000578091">
    <property type="component" value="Unassembled WGS sequence"/>
</dbReference>
<keyword evidence="5 9" id="KW-0653">Protein transport</keyword>
<dbReference type="NCBIfam" id="TIGR01410">
    <property type="entry name" value="tatB"/>
    <property type="match status" value="1"/>
</dbReference>
<keyword evidence="6 9" id="KW-1133">Transmembrane helix</keyword>
<evidence type="ECO:0000256" key="10">
    <source>
        <dbReference type="SAM" id="MobiDB-lite"/>
    </source>
</evidence>
<sequence length="154" mass="16569">MFDIGFSELFFIAVVALVVLGPERLPKAARFAGLWVRRARAQWHSVKSELERELAAEELKRSLHDAEDAMREVDGSVRGARDRVRSEVDAVRDSVRETARELEAGTARRAAAGETADVTGEDAAPPGPAADDAPAPPGDDAPPAPSEDDDAARR</sequence>
<dbReference type="GO" id="GO:0033281">
    <property type="term" value="C:TAT protein transport complex"/>
    <property type="evidence" value="ECO:0007669"/>
    <property type="project" value="UniProtKB-UniRule"/>
</dbReference>
<comment type="subunit">
    <text evidence="9">The Tat system comprises two distinct complexes: a TatABC complex, containing multiple copies of TatA, TatB and TatC subunits, and a separate TatA complex, containing only TatA subunits. Substrates initially bind to the TatABC complex, which probably triggers association of the separate TatA complex to form the active translocon.</text>
</comment>
<keyword evidence="3 9" id="KW-1003">Cell membrane</keyword>
<evidence type="ECO:0000313" key="11">
    <source>
        <dbReference type="EMBL" id="NZA25867.1"/>
    </source>
</evidence>
<evidence type="ECO:0000256" key="7">
    <source>
        <dbReference type="ARBA" id="ARBA00023010"/>
    </source>
</evidence>
<dbReference type="RefSeq" id="WP_180677671.1">
    <property type="nucleotide sequence ID" value="NZ_JACCKA010000041.1"/>
</dbReference>
<feature type="compositionally biased region" description="Low complexity" evidence="10">
    <location>
        <begin position="104"/>
        <end position="133"/>
    </location>
</feature>